<dbReference type="Proteomes" id="UP000503820">
    <property type="component" value="Unassembled WGS sequence"/>
</dbReference>
<protein>
    <recommendedName>
        <fullName evidence="3">Biotin attachment protein</fullName>
    </recommendedName>
</protein>
<reference evidence="1 2" key="1">
    <citation type="submission" date="2020-05" db="EMBL/GenBank/DDBJ databases">
        <title>Draft genome sequence of Desulfovibrio psychrotolerans JS1T.</title>
        <authorList>
            <person name="Ueno A."/>
            <person name="Tamazawa S."/>
            <person name="Tamamura S."/>
            <person name="Murakami T."/>
            <person name="Kiyama T."/>
            <person name="Inomata H."/>
            <person name="Amano Y."/>
            <person name="Miyakawa K."/>
            <person name="Tamaki H."/>
            <person name="Naganuma T."/>
            <person name="Kaneko K."/>
        </authorList>
    </citation>
    <scope>NUCLEOTIDE SEQUENCE [LARGE SCALE GENOMIC DNA]</scope>
    <source>
        <strain evidence="1 2">JS1</strain>
    </source>
</reference>
<evidence type="ECO:0008006" key="3">
    <source>
        <dbReference type="Google" id="ProtNLM"/>
    </source>
</evidence>
<proteinExistence type="predicted"/>
<gene>
    <name evidence="1" type="ORF">DSM19430T_22530</name>
</gene>
<dbReference type="AlphaFoldDB" id="A0A7J0BV36"/>
<dbReference type="EMBL" id="BLVP01000008">
    <property type="protein sequence ID" value="GFM37569.1"/>
    <property type="molecule type" value="Genomic_DNA"/>
</dbReference>
<name>A0A7J0BV36_9BACT</name>
<evidence type="ECO:0000313" key="1">
    <source>
        <dbReference type="EMBL" id="GFM37569.1"/>
    </source>
</evidence>
<accession>A0A7J0BV36</accession>
<evidence type="ECO:0000313" key="2">
    <source>
        <dbReference type="Proteomes" id="UP000503820"/>
    </source>
</evidence>
<comment type="caution">
    <text evidence="1">The sequence shown here is derived from an EMBL/GenBank/DDBJ whole genome shotgun (WGS) entry which is preliminary data.</text>
</comment>
<dbReference type="RefSeq" id="WP_174410151.1">
    <property type="nucleotide sequence ID" value="NZ_BLVP01000008.1"/>
</dbReference>
<organism evidence="1 2">
    <name type="scientific">Desulfovibrio psychrotolerans</name>
    <dbReference type="NCBI Taxonomy" id="415242"/>
    <lineage>
        <taxon>Bacteria</taxon>
        <taxon>Pseudomonadati</taxon>
        <taxon>Thermodesulfobacteriota</taxon>
        <taxon>Desulfovibrionia</taxon>
        <taxon>Desulfovibrionales</taxon>
        <taxon>Desulfovibrionaceae</taxon>
        <taxon>Desulfovibrio</taxon>
    </lineage>
</organism>
<sequence length="216" mass="23941">MLDITKLLEEIKASPYEEVVIHAPHTGIVSFAGLKEGDRVVGPTGMWKEIPGTRLATLDRERNKKPILSVEKGVVAKVHSELEGTFVEAGTPLLELRHYLSKDEVLGIILKKALYLFSAPERAKYYFAPDADKKIKASGPKAVTVHDGQELFIMSRMKREAALNYSGPEGVIYAVYFQHNENVDAGAPLIGVCPPDQVGMIEDVVIRVQTEWVEQD</sequence>
<keyword evidence="2" id="KW-1185">Reference proteome</keyword>
<dbReference type="Gene3D" id="2.40.50.100">
    <property type="match status" value="1"/>
</dbReference>